<feature type="region of interest" description="Disordered" evidence="1">
    <location>
        <begin position="50"/>
        <end position="74"/>
    </location>
</feature>
<reference evidence="3" key="2">
    <citation type="journal article" date="2008" name="Nucleic Acids Res.">
        <title>The rice annotation project database (RAP-DB): 2008 update.</title>
        <authorList>
            <consortium name="The rice annotation project (RAP)"/>
        </authorList>
    </citation>
    <scope>GENOME REANNOTATION</scope>
    <source>
        <strain evidence="3">cv. Nipponbare</strain>
    </source>
</reference>
<sequence length="74" mass="8228">MEGSWRVAISGAYVRWCVRLAGCVNQSLTSVTCSFVRSLGWIQLDRSDLTDRPTDRPTEMHASSVARSMGRDPP</sequence>
<protein>
    <submittedName>
        <fullName evidence="2">Uncharacterized protein</fullName>
    </submittedName>
</protein>
<dbReference type="EMBL" id="AP004087">
    <property type="protein sequence ID" value="BAD25137.1"/>
    <property type="molecule type" value="Genomic_DNA"/>
</dbReference>
<proteinExistence type="predicted"/>
<feature type="compositionally biased region" description="Basic and acidic residues" evidence="1">
    <location>
        <begin position="50"/>
        <end position="59"/>
    </location>
</feature>
<name>Q6H812_ORYSJ</name>
<evidence type="ECO:0000313" key="2">
    <source>
        <dbReference type="EMBL" id="BAD25137.1"/>
    </source>
</evidence>
<gene>
    <name evidence="2" type="primary">OJ1297_C09.16</name>
</gene>
<evidence type="ECO:0000256" key="1">
    <source>
        <dbReference type="SAM" id="MobiDB-lite"/>
    </source>
</evidence>
<dbReference type="Proteomes" id="UP000000763">
    <property type="component" value="Chromosome 2"/>
</dbReference>
<organism evidence="2 3">
    <name type="scientific">Oryza sativa subsp. japonica</name>
    <name type="common">Rice</name>
    <dbReference type="NCBI Taxonomy" id="39947"/>
    <lineage>
        <taxon>Eukaryota</taxon>
        <taxon>Viridiplantae</taxon>
        <taxon>Streptophyta</taxon>
        <taxon>Embryophyta</taxon>
        <taxon>Tracheophyta</taxon>
        <taxon>Spermatophyta</taxon>
        <taxon>Magnoliopsida</taxon>
        <taxon>Liliopsida</taxon>
        <taxon>Poales</taxon>
        <taxon>Poaceae</taxon>
        <taxon>BOP clade</taxon>
        <taxon>Oryzoideae</taxon>
        <taxon>Oryzeae</taxon>
        <taxon>Oryzinae</taxon>
        <taxon>Oryza</taxon>
        <taxon>Oryza sativa</taxon>
    </lineage>
</organism>
<evidence type="ECO:0000313" key="3">
    <source>
        <dbReference type="Proteomes" id="UP000000763"/>
    </source>
</evidence>
<dbReference type="AlphaFoldDB" id="Q6H812"/>
<reference evidence="3" key="1">
    <citation type="journal article" date="2005" name="Nature">
        <title>The map-based sequence of the rice genome.</title>
        <authorList>
            <consortium name="International rice genome sequencing project (IRGSP)"/>
            <person name="Matsumoto T."/>
            <person name="Wu J."/>
            <person name="Kanamori H."/>
            <person name="Katayose Y."/>
            <person name="Fujisawa M."/>
            <person name="Namiki N."/>
            <person name="Mizuno H."/>
            <person name="Yamamoto K."/>
            <person name="Antonio B.A."/>
            <person name="Baba T."/>
            <person name="Sakata K."/>
            <person name="Nagamura Y."/>
            <person name="Aoki H."/>
            <person name="Arikawa K."/>
            <person name="Arita K."/>
            <person name="Bito T."/>
            <person name="Chiden Y."/>
            <person name="Fujitsuka N."/>
            <person name="Fukunaka R."/>
            <person name="Hamada M."/>
            <person name="Harada C."/>
            <person name="Hayashi A."/>
            <person name="Hijishita S."/>
            <person name="Honda M."/>
            <person name="Hosokawa S."/>
            <person name="Ichikawa Y."/>
            <person name="Idonuma A."/>
            <person name="Iijima M."/>
            <person name="Ikeda M."/>
            <person name="Ikeno M."/>
            <person name="Ito K."/>
            <person name="Ito S."/>
            <person name="Ito T."/>
            <person name="Ito Y."/>
            <person name="Ito Y."/>
            <person name="Iwabuchi A."/>
            <person name="Kamiya K."/>
            <person name="Karasawa W."/>
            <person name="Kurita K."/>
            <person name="Katagiri S."/>
            <person name="Kikuta A."/>
            <person name="Kobayashi H."/>
            <person name="Kobayashi N."/>
            <person name="Machita K."/>
            <person name="Maehara T."/>
            <person name="Masukawa M."/>
            <person name="Mizubayashi T."/>
            <person name="Mukai Y."/>
            <person name="Nagasaki H."/>
            <person name="Nagata Y."/>
            <person name="Naito S."/>
            <person name="Nakashima M."/>
            <person name="Nakama Y."/>
            <person name="Nakamichi Y."/>
            <person name="Nakamura M."/>
            <person name="Meguro A."/>
            <person name="Negishi M."/>
            <person name="Ohta I."/>
            <person name="Ohta T."/>
            <person name="Okamoto M."/>
            <person name="Ono N."/>
            <person name="Saji S."/>
            <person name="Sakaguchi M."/>
            <person name="Sakai K."/>
            <person name="Shibata M."/>
            <person name="Shimokawa T."/>
            <person name="Song J."/>
            <person name="Takazaki Y."/>
            <person name="Terasawa K."/>
            <person name="Tsugane M."/>
            <person name="Tsuji K."/>
            <person name="Ueda S."/>
            <person name="Waki K."/>
            <person name="Yamagata H."/>
            <person name="Yamamoto M."/>
            <person name="Yamamoto S."/>
            <person name="Yamane H."/>
            <person name="Yoshiki S."/>
            <person name="Yoshihara R."/>
            <person name="Yukawa K."/>
            <person name="Zhong H."/>
            <person name="Yano M."/>
            <person name="Yuan Q."/>
            <person name="Ouyang S."/>
            <person name="Liu J."/>
            <person name="Jones K.M."/>
            <person name="Gansberger K."/>
            <person name="Moffat K."/>
            <person name="Hill J."/>
            <person name="Bera J."/>
            <person name="Fadrosh D."/>
            <person name="Jin S."/>
            <person name="Johri S."/>
            <person name="Kim M."/>
            <person name="Overton L."/>
            <person name="Reardon M."/>
            <person name="Tsitrin T."/>
            <person name="Vuong H."/>
            <person name="Weaver B."/>
            <person name="Ciecko A."/>
            <person name="Tallon L."/>
            <person name="Jackson J."/>
            <person name="Pai G."/>
            <person name="Aken S.V."/>
            <person name="Utterback T."/>
            <person name="Reidmuller S."/>
            <person name="Feldblyum T."/>
            <person name="Hsiao J."/>
            <person name="Zismann V."/>
            <person name="Iobst S."/>
            <person name="de Vazeille A.R."/>
            <person name="Buell C.R."/>
            <person name="Ying K."/>
            <person name="Li Y."/>
            <person name="Lu T."/>
            <person name="Huang Y."/>
            <person name="Zhao Q."/>
            <person name="Feng Q."/>
            <person name="Zhang L."/>
            <person name="Zhu J."/>
            <person name="Weng Q."/>
            <person name="Mu J."/>
            <person name="Lu Y."/>
            <person name="Fan D."/>
            <person name="Liu Y."/>
            <person name="Guan J."/>
            <person name="Zhang Y."/>
            <person name="Yu S."/>
            <person name="Liu X."/>
            <person name="Zhang Y."/>
            <person name="Hong G."/>
            <person name="Han B."/>
            <person name="Choisne N."/>
            <person name="Demange N."/>
            <person name="Orjeda G."/>
            <person name="Samain S."/>
            <person name="Cattolico L."/>
            <person name="Pelletier E."/>
            <person name="Couloux A."/>
            <person name="Segurens B."/>
            <person name="Wincker P."/>
            <person name="D'Hont A."/>
            <person name="Scarpelli C."/>
            <person name="Weissenbach J."/>
            <person name="Salanoubat M."/>
            <person name="Quetier F."/>
            <person name="Yu Y."/>
            <person name="Kim H.R."/>
            <person name="Rambo T."/>
            <person name="Currie J."/>
            <person name="Collura K."/>
            <person name="Luo M."/>
            <person name="Yang T."/>
            <person name="Ammiraju J.S.S."/>
            <person name="Engler F."/>
            <person name="Soderlund C."/>
            <person name="Wing R.A."/>
            <person name="Palmer L.E."/>
            <person name="de la Bastide M."/>
            <person name="Spiegel L."/>
            <person name="Nascimento L."/>
            <person name="Zutavern T."/>
            <person name="O'Shaughnessy A."/>
            <person name="Dike S."/>
            <person name="Dedhia N."/>
            <person name="Preston R."/>
            <person name="Balija V."/>
            <person name="McCombie W.R."/>
            <person name="Chow T."/>
            <person name="Chen H."/>
            <person name="Chung M."/>
            <person name="Chen C."/>
            <person name="Shaw J."/>
            <person name="Wu H."/>
            <person name="Hsiao K."/>
            <person name="Chao Y."/>
            <person name="Chu M."/>
            <person name="Cheng C."/>
            <person name="Hour A."/>
            <person name="Lee P."/>
            <person name="Lin S."/>
            <person name="Lin Y."/>
            <person name="Liou J."/>
            <person name="Liu S."/>
            <person name="Hsing Y."/>
            <person name="Raghuvanshi S."/>
            <person name="Mohanty A."/>
            <person name="Bharti A.K."/>
            <person name="Gaur A."/>
            <person name="Gupta V."/>
            <person name="Kumar D."/>
            <person name="Ravi V."/>
            <person name="Vij S."/>
            <person name="Kapur A."/>
            <person name="Khurana P."/>
            <person name="Khurana P."/>
            <person name="Khurana J.P."/>
            <person name="Tyagi A.K."/>
            <person name="Gaikwad K."/>
            <person name="Singh A."/>
            <person name="Dalal V."/>
            <person name="Srivastava S."/>
            <person name="Dixit A."/>
            <person name="Pal A.K."/>
            <person name="Ghazi I.A."/>
            <person name="Yadav M."/>
            <person name="Pandit A."/>
            <person name="Bhargava A."/>
            <person name="Sureshbabu K."/>
            <person name="Batra K."/>
            <person name="Sharma T.R."/>
            <person name="Mohapatra T."/>
            <person name="Singh N.K."/>
            <person name="Messing J."/>
            <person name="Nelson A.B."/>
            <person name="Fuks G."/>
            <person name="Kavchok S."/>
            <person name="Keizer G."/>
            <person name="Linton E."/>
            <person name="Llaca V."/>
            <person name="Song R."/>
            <person name="Tanyolac B."/>
            <person name="Young S."/>
            <person name="Ho-Il K."/>
            <person name="Hahn J.H."/>
            <person name="Sangsakoo G."/>
            <person name="Vanavichit A."/>
            <person name="de Mattos Luiz.A.T."/>
            <person name="Zimmer P.D."/>
            <person name="Malone G."/>
            <person name="Dellagostin O."/>
            <person name="de Oliveira A.C."/>
            <person name="Bevan M."/>
            <person name="Bancroft I."/>
            <person name="Minx P."/>
            <person name="Cordum H."/>
            <person name="Wilson R."/>
            <person name="Cheng Z."/>
            <person name="Jin W."/>
            <person name="Jiang J."/>
            <person name="Leong S.A."/>
            <person name="Iwama H."/>
            <person name="Gojobori T."/>
            <person name="Itoh T."/>
            <person name="Niimura Y."/>
            <person name="Fujii Y."/>
            <person name="Habara T."/>
            <person name="Sakai H."/>
            <person name="Sato Y."/>
            <person name="Wilson G."/>
            <person name="Kumar K."/>
            <person name="McCouch S."/>
            <person name="Juretic N."/>
            <person name="Hoen D."/>
            <person name="Wright S."/>
            <person name="Bruskiewich R."/>
            <person name="Bureau T."/>
            <person name="Miyao A."/>
            <person name="Hirochika H."/>
            <person name="Nishikawa T."/>
            <person name="Kadowaki K."/>
            <person name="Sugiura M."/>
            <person name="Burr B."/>
            <person name="Sasaki T."/>
        </authorList>
    </citation>
    <scope>NUCLEOTIDE SEQUENCE [LARGE SCALE GENOMIC DNA]</scope>
    <source>
        <strain evidence="3">cv. Nipponbare</strain>
    </source>
</reference>
<accession>Q6H812</accession>